<feature type="non-terminal residue" evidence="1">
    <location>
        <position position="255"/>
    </location>
</feature>
<comment type="caution">
    <text evidence="1">The sequence shown here is derived from an EMBL/GenBank/DDBJ whole genome shotgun (WGS) entry which is preliminary data.</text>
</comment>
<name>A0ACB8SFV4_9AGAM</name>
<proteinExistence type="predicted"/>
<feature type="non-terminal residue" evidence="1">
    <location>
        <position position="1"/>
    </location>
</feature>
<protein>
    <submittedName>
        <fullName evidence="1">Uncharacterized protein</fullName>
    </submittedName>
</protein>
<organism evidence="1 2">
    <name type="scientific">Artomyces pyxidatus</name>
    <dbReference type="NCBI Taxonomy" id="48021"/>
    <lineage>
        <taxon>Eukaryota</taxon>
        <taxon>Fungi</taxon>
        <taxon>Dikarya</taxon>
        <taxon>Basidiomycota</taxon>
        <taxon>Agaricomycotina</taxon>
        <taxon>Agaricomycetes</taxon>
        <taxon>Russulales</taxon>
        <taxon>Auriscalpiaceae</taxon>
        <taxon>Artomyces</taxon>
    </lineage>
</organism>
<reference evidence="1" key="2">
    <citation type="journal article" date="2022" name="New Phytol.">
        <title>Evolutionary transition to the ectomycorrhizal habit in the genomes of a hyperdiverse lineage of mushroom-forming fungi.</title>
        <authorList>
            <person name="Looney B."/>
            <person name="Miyauchi S."/>
            <person name="Morin E."/>
            <person name="Drula E."/>
            <person name="Courty P.E."/>
            <person name="Kohler A."/>
            <person name="Kuo A."/>
            <person name="LaButti K."/>
            <person name="Pangilinan J."/>
            <person name="Lipzen A."/>
            <person name="Riley R."/>
            <person name="Andreopoulos W."/>
            <person name="He G."/>
            <person name="Johnson J."/>
            <person name="Nolan M."/>
            <person name="Tritt A."/>
            <person name="Barry K.W."/>
            <person name="Grigoriev I.V."/>
            <person name="Nagy L.G."/>
            <person name="Hibbett D."/>
            <person name="Henrissat B."/>
            <person name="Matheny P.B."/>
            <person name="Labbe J."/>
            <person name="Martin F.M."/>
        </authorList>
    </citation>
    <scope>NUCLEOTIDE SEQUENCE</scope>
    <source>
        <strain evidence="1">HHB10654</strain>
    </source>
</reference>
<evidence type="ECO:0000313" key="2">
    <source>
        <dbReference type="Proteomes" id="UP000814140"/>
    </source>
</evidence>
<dbReference type="Proteomes" id="UP000814140">
    <property type="component" value="Unassembled WGS sequence"/>
</dbReference>
<sequence length="255" mass="27698">RVVRMRPIRRPAPGHSTVGVSALSFLASLPAQPDRSIVCRGDSGADISLISEEFLQGLPSASRPVVRQGLKMQLYQLTGNAKITGYVNLSLVVQSREGPQLQFAAECYVVPGMTVPLLLGEDFHLNYELGVTRSVADGSLVSVGSSGFSFASFVKARAHRRNKGRKRRQVDLDRHPVALVKTQVRIPPFTTALVSARFNSSTTTDWYLEKTVLGQVDGSFLVTTPTVFSTADARVSVANTTARWQTLRAGDVLGR</sequence>
<accession>A0ACB8SFV4</accession>
<reference evidence="1" key="1">
    <citation type="submission" date="2021-03" db="EMBL/GenBank/DDBJ databases">
        <authorList>
            <consortium name="DOE Joint Genome Institute"/>
            <person name="Ahrendt S."/>
            <person name="Looney B.P."/>
            <person name="Miyauchi S."/>
            <person name="Morin E."/>
            <person name="Drula E."/>
            <person name="Courty P.E."/>
            <person name="Chicoki N."/>
            <person name="Fauchery L."/>
            <person name="Kohler A."/>
            <person name="Kuo A."/>
            <person name="Labutti K."/>
            <person name="Pangilinan J."/>
            <person name="Lipzen A."/>
            <person name="Riley R."/>
            <person name="Andreopoulos W."/>
            <person name="He G."/>
            <person name="Johnson J."/>
            <person name="Barry K.W."/>
            <person name="Grigoriev I.V."/>
            <person name="Nagy L."/>
            <person name="Hibbett D."/>
            <person name="Henrissat B."/>
            <person name="Matheny P.B."/>
            <person name="Labbe J."/>
            <person name="Martin F."/>
        </authorList>
    </citation>
    <scope>NUCLEOTIDE SEQUENCE</scope>
    <source>
        <strain evidence="1">HHB10654</strain>
    </source>
</reference>
<evidence type="ECO:0000313" key="1">
    <source>
        <dbReference type="EMBL" id="KAI0055340.1"/>
    </source>
</evidence>
<gene>
    <name evidence="1" type="ORF">BV25DRAFT_1770150</name>
</gene>
<keyword evidence="2" id="KW-1185">Reference proteome</keyword>
<dbReference type="EMBL" id="MU277296">
    <property type="protein sequence ID" value="KAI0055340.1"/>
    <property type="molecule type" value="Genomic_DNA"/>
</dbReference>